<gene>
    <name evidence="1" type="ORF">KFK09_021656</name>
</gene>
<sequence length="113" mass="12844">MHYDHRPPLHRWSPLPSSNVSYSSTCFSPQLPACSSRETHTLLLYSAILSSVVMAKLSVDGSGDYSIDEKSLKIGSKEVMWQLRMRLQPLNPTEAKLEFCPFRCIRREVLSAM</sequence>
<comment type="caution">
    <text evidence="1">The sequence shown here is derived from an EMBL/GenBank/DDBJ whole genome shotgun (WGS) entry which is preliminary data.</text>
</comment>
<dbReference type="AlphaFoldDB" id="A0A8T3AQY2"/>
<accession>A0A8T3AQY2</accession>
<reference evidence="1" key="1">
    <citation type="journal article" date="2022" name="Front. Genet.">
        <title>Chromosome-Scale Assembly of the Dendrobium nobile Genome Provides Insights Into the Molecular Mechanism of the Biosynthesis of the Medicinal Active Ingredient of Dendrobium.</title>
        <authorList>
            <person name="Xu Q."/>
            <person name="Niu S.-C."/>
            <person name="Li K.-L."/>
            <person name="Zheng P.-J."/>
            <person name="Zhang X.-J."/>
            <person name="Jia Y."/>
            <person name="Liu Y."/>
            <person name="Niu Y.-X."/>
            <person name="Yu L.-H."/>
            <person name="Chen D.-F."/>
            <person name="Zhang G.-Q."/>
        </authorList>
    </citation>
    <scope>NUCLEOTIDE SEQUENCE</scope>
    <source>
        <tissue evidence="1">Leaf</tissue>
    </source>
</reference>
<evidence type="ECO:0000313" key="1">
    <source>
        <dbReference type="EMBL" id="KAI0498414.1"/>
    </source>
</evidence>
<dbReference type="EMBL" id="JAGYWB010000015">
    <property type="protein sequence ID" value="KAI0498414.1"/>
    <property type="molecule type" value="Genomic_DNA"/>
</dbReference>
<organism evidence="1 2">
    <name type="scientific">Dendrobium nobile</name>
    <name type="common">Orchid</name>
    <dbReference type="NCBI Taxonomy" id="94219"/>
    <lineage>
        <taxon>Eukaryota</taxon>
        <taxon>Viridiplantae</taxon>
        <taxon>Streptophyta</taxon>
        <taxon>Embryophyta</taxon>
        <taxon>Tracheophyta</taxon>
        <taxon>Spermatophyta</taxon>
        <taxon>Magnoliopsida</taxon>
        <taxon>Liliopsida</taxon>
        <taxon>Asparagales</taxon>
        <taxon>Orchidaceae</taxon>
        <taxon>Epidendroideae</taxon>
        <taxon>Malaxideae</taxon>
        <taxon>Dendrobiinae</taxon>
        <taxon>Dendrobium</taxon>
    </lineage>
</organism>
<evidence type="ECO:0000313" key="2">
    <source>
        <dbReference type="Proteomes" id="UP000829196"/>
    </source>
</evidence>
<dbReference type="Proteomes" id="UP000829196">
    <property type="component" value="Unassembled WGS sequence"/>
</dbReference>
<proteinExistence type="predicted"/>
<protein>
    <submittedName>
        <fullName evidence="1">Uncharacterized protein</fullName>
    </submittedName>
</protein>
<keyword evidence="2" id="KW-1185">Reference proteome</keyword>
<name>A0A8T3AQY2_DENNO</name>